<sequence length="188" mass="21280">MVESSQNLWIGRENRVEQVKRLYPPSFIRNFRKEEPDVKRDYILILIIHSTEGIDPPSQYPGVTSRNYRVFASIQPGTQYLTEEAGGYPDVIWNERFDIPLKNRVPLQSNFLSLEVIRVPSKCDPGPSRGVVVVGRAKVPFPKEIGKRQCNRLGLARFVEGAVLGEGHITVSMILVENLRHTAELVGN</sequence>
<dbReference type="PANTHER" id="PTHR38365">
    <property type="entry name" value="C2 DOMAIN-CONTAINING PROTEIN-RELATED"/>
    <property type="match status" value="1"/>
</dbReference>
<dbReference type="OMA" id="KCEIPLR"/>
<dbReference type="Gramene" id="EOY17897">
    <property type="protein sequence ID" value="EOY17897"/>
    <property type="gene ID" value="TCM_042598"/>
</dbReference>
<dbReference type="PANTHER" id="PTHR38365:SF1">
    <property type="entry name" value="C2 DOMAIN-CONTAINING PROTEIN"/>
    <property type="match status" value="1"/>
</dbReference>
<accession>A0A061FMI1</accession>
<dbReference type="AlphaFoldDB" id="A0A061FMI1"/>
<protein>
    <recommendedName>
        <fullName evidence="3">C2 domain-containing protein</fullName>
    </recommendedName>
</protein>
<evidence type="ECO:0000313" key="2">
    <source>
        <dbReference type="Proteomes" id="UP000026915"/>
    </source>
</evidence>
<dbReference type="Proteomes" id="UP000026915">
    <property type="component" value="Chromosome 10"/>
</dbReference>
<dbReference type="HOGENOM" id="CLU_1443408_0_0_1"/>
<dbReference type="InParanoid" id="A0A061FMI1"/>
<gene>
    <name evidence="1" type="ORF">TCM_042598</name>
</gene>
<keyword evidence="2" id="KW-1185">Reference proteome</keyword>
<evidence type="ECO:0000313" key="1">
    <source>
        <dbReference type="EMBL" id="EOY17897.1"/>
    </source>
</evidence>
<organism evidence="1 2">
    <name type="scientific">Theobroma cacao</name>
    <name type="common">Cacao</name>
    <name type="synonym">Cocoa</name>
    <dbReference type="NCBI Taxonomy" id="3641"/>
    <lineage>
        <taxon>Eukaryota</taxon>
        <taxon>Viridiplantae</taxon>
        <taxon>Streptophyta</taxon>
        <taxon>Embryophyta</taxon>
        <taxon>Tracheophyta</taxon>
        <taxon>Spermatophyta</taxon>
        <taxon>Magnoliopsida</taxon>
        <taxon>eudicotyledons</taxon>
        <taxon>Gunneridae</taxon>
        <taxon>Pentapetalae</taxon>
        <taxon>rosids</taxon>
        <taxon>malvids</taxon>
        <taxon>Malvales</taxon>
        <taxon>Malvaceae</taxon>
        <taxon>Byttnerioideae</taxon>
        <taxon>Theobroma</taxon>
    </lineage>
</organism>
<dbReference type="eggNOG" id="ENOG502S88M">
    <property type="taxonomic scope" value="Eukaryota"/>
</dbReference>
<dbReference type="EMBL" id="CM001888">
    <property type="protein sequence ID" value="EOY17897.1"/>
    <property type="molecule type" value="Genomic_DNA"/>
</dbReference>
<proteinExistence type="predicted"/>
<evidence type="ECO:0008006" key="3">
    <source>
        <dbReference type="Google" id="ProtNLM"/>
    </source>
</evidence>
<reference evidence="1 2" key="1">
    <citation type="journal article" date="2013" name="Genome Biol.">
        <title>The genome sequence of the most widely cultivated cacao type and its use to identify candidate genes regulating pod color.</title>
        <authorList>
            <person name="Motamayor J.C."/>
            <person name="Mockaitis K."/>
            <person name="Schmutz J."/>
            <person name="Haiminen N."/>
            <person name="Iii D.L."/>
            <person name="Cornejo O."/>
            <person name="Findley S.D."/>
            <person name="Zheng P."/>
            <person name="Utro F."/>
            <person name="Royaert S."/>
            <person name="Saski C."/>
            <person name="Jenkins J."/>
            <person name="Podicheti R."/>
            <person name="Zhao M."/>
            <person name="Scheffler B.E."/>
            <person name="Stack J.C."/>
            <person name="Feltus F.A."/>
            <person name="Mustiga G.M."/>
            <person name="Amores F."/>
            <person name="Phillips W."/>
            <person name="Marelli J.P."/>
            <person name="May G.D."/>
            <person name="Shapiro H."/>
            <person name="Ma J."/>
            <person name="Bustamante C.D."/>
            <person name="Schnell R.J."/>
            <person name="Main D."/>
            <person name="Gilbert D."/>
            <person name="Parida L."/>
            <person name="Kuhn D.N."/>
        </authorList>
    </citation>
    <scope>NUCLEOTIDE SEQUENCE [LARGE SCALE GENOMIC DNA]</scope>
    <source>
        <strain evidence="2">cv. Matina 1-6</strain>
    </source>
</reference>
<name>A0A061FMI1_THECC</name>